<dbReference type="AlphaFoldDB" id="H2ASX3"/>
<feature type="region of interest" description="Disordered" evidence="2">
    <location>
        <begin position="378"/>
        <end position="438"/>
    </location>
</feature>
<dbReference type="Proteomes" id="UP000005220">
    <property type="component" value="Chromosome 3"/>
</dbReference>
<dbReference type="GeneID" id="13885391"/>
<feature type="region of interest" description="Disordered" evidence="2">
    <location>
        <begin position="179"/>
        <end position="365"/>
    </location>
</feature>
<name>H2ASX3_KAZAF</name>
<dbReference type="GO" id="GO:0016579">
    <property type="term" value="P:protein deubiquitination"/>
    <property type="evidence" value="ECO:0007669"/>
    <property type="project" value="TreeGrafter"/>
</dbReference>
<dbReference type="InterPro" id="IPR032710">
    <property type="entry name" value="NTF2-like_dom_sf"/>
</dbReference>
<evidence type="ECO:0000256" key="2">
    <source>
        <dbReference type="SAM" id="MobiDB-lite"/>
    </source>
</evidence>
<dbReference type="InterPro" id="IPR018222">
    <property type="entry name" value="Nuclear_transport_factor_2_euk"/>
</dbReference>
<dbReference type="KEGG" id="kaf:KAFR_0C04820"/>
<feature type="compositionally biased region" description="Basic and acidic residues" evidence="2">
    <location>
        <begin position="403"/>
        <end position="426"/>
    </location>
</feature>
<protein>
    <recommendedName>
        <fullName evidence="3">NTF2 domain-containing protein</fullName>
    </recommendedName>
</protein>
<dbReference type="GO" id="GO:0034517">
    <property type="term" value="P:ribophagy"/>
    <property type="evidence" value="ECO:0007669"/>
    <property type="project" value="TreeGrafter"/>
</dbReference>
<feature type="compositionally biased region" description="Basic and acidic residues" evidence="2">
    <location>
        <begin position="356"/>
        <end position="365"/>
    </location>
</feature>
<proteinExistence type="predicted"/>
<evidence type="ECO:0000256" key="1">
    <source>
        <dbReference type="ARBA" id="ARBA00022884"/>
    </source>
</evidence>
<dbReference type="GO" id="GO:1990904">
    <property type="term" value="C:ribonucleoprotein complex"/>
    <property type="evidence" value="ECO:0007669"/>
    <property type="project" value="TreeGrafter"/>
</dbReference>
<dbReference type="FunCoup" id="H2ASX3">
    <property type="interactions" value="282"/>
</dbReference>
<dbReference type="PROSITE" id="PS50177">
    <property type="entry name" value="NTF2_DOMAIN"/>
    <property type="match status" value="1"/>
</dbReference>
<dbReference type="PANTHER" id="PTHR10693">
    <property type="entry name" value="RAS GTPASE-ACTIVATING PROTEIN-BINDING PROTEIN"/>
    <property type="match status" value="1"/>
</dbReference>
<evidence type="ECO:0000259" key="3">
    <source>
        <dbReference type="PROSITE" id="PS50177"/>
    </source>
</evidence>
<dbReference type="GO" id="GO:0005829">
    <property type="term" value="C:cytosol"/>
    <property type="evidence" value="ECO:0007669"/>
    <property type="project" value="TreeGrafter"/>
</dbReference>
<reference evidence="4 5" key="1">
    <citation type="journal article" date="2011" name="Proc. Natl. Acad. Sci. U.S.A.">
        <title>Evolutionary erosion of yeast sex chromosomes by mating-type switching accidents.</title>
        <authorList>
            <person name="Gordon J.L."/>
            <person name="Armisen D."/>
            <person name="Proux-Wera E."/>
            <person name="Oheigeartaigh S.S."/>
            <person name="Byrne K.P."/>
            <person name="Wolfe K.H."/>
        </authorList>
    </citation>
    <scope>NUCLEOTIDE SEQUENCE [LARGE SCALE GENOMIC DNA]</scope>
    <source>
        <strain evidence="5">ATCC 22294 / BCRC 22015 / CBS 2517 / CECT 1963 / NBRC 1671 / NRRL Y-8276</strain>
    </source>
</reference>
<keyword evidence="1" id="KW-0694">RNA-binding</keyword>
<dbReference type="CDD" id="cd00780">
    <property type="entry name" value="NTF2"/>
    <property type="match status" value="1"/>
</dbReference>
<dbReference type="RefSeq" id="XP_003956608.1">
    <property type="nucleotide sequence ID" value="XM_003956559.1"/>
</dbReference>
<dbReference type="eggNOG" id="KOG0116">
    <property type="taxonomic scope" value="Eukaryota"/>
</dbReference>
<dbReference type="OrthoDB" id="339151at2759"/>
<dbReference type="EMBL" id="HE650823">
    <property type="protein sequence ID" value="CCF57473.1"/>
    <property type="molecule type" value="Genomic_DNA"/>
</dbReference>
<accession>H2ASX3</accession>
<dbReference type="InterPro" id="IPR039539">
    <property type="entry name" value="Ras_GTPase_bind_prot"/>
</dbReference>
<feature type="compositionally biased region" description="Basic and acidic residues" evidence="2">
    <location>
        <begin position="207"/>
        <end position="244"/>
    </location>
</feature>
<feature type="region of interest" description="Disordered" evidence="2">
    <location>
        <begin position="511"/>
        <end position="546"/>
    </location>
</feature>
<dbReference type="InterPro" id="IPR002075">
    <property type="entry name" value="NTF2_dom"/>
</dbReference>
<dbReference type="PANTHER" id="PTHR10693:SF20">
    <property type="entry name" value="AT27578P"/>
    <property type="match status" value="1"/>
</dbReference>
<feature type="compositionally biased region" description="Basic and acidic residues" evidence="2">
    <location>
        <begin position="297"/>
        <end position="329"/>
    </location>
</feature>
<dbReference type="GO" id="GO:0003729">
    <property type="term" value="F:mRNA binding"/>
    <property type="evidence" value="ECO:0007669"/>
    <property type="project" value="TreeGrafter"/>
</dbReference>
<feature type="compositionally biased region" description="Basic and acidic residues" evidence="2">
    <location>
        <begin position="251"/>
        <end position="290"/>
    </location>
</feature>
<dbReference type="Pfam" id="PF02136">
    <property type="entry name" value="NTF2"/>
    <property type="match status" value="1"/>
</dbReference>
<dbReference type="STRING" id="1071382.H2ASX3"/>
<keyword evidence="5" id="KW-1185">Reference proteome</keyword>
<feature type="domain" description="NTF2" evidence="3">
    <location>
        <begin position="8"/>
        <end position="147"/>
    </location>
</feature>
<dbReference type="FunFam" id="3.10.450.50:FF:000017">
    <property type="entry name" value="UBP3-associated protein BRE5"/>
    <property type="match status" value="1"/>
</dbReference>
<dbReference type="Gene3D" id="3.10.450.50">
    <property type="match status" value="1"/>
</dbReference>
<dbReference type="GO" id="GO:1990861">
    <property type="term" value="C:Ubp3-Bre5 deubiquitination complex"/>
    <property type="evidence" value="ECO:0007669"/>
    <property type="project" value="TreeGrafter"/>
</dbReference>
<evidence type="ECO:0000313" key="5">
    <source>
        <dbReference type="Proteomes" id="UP000005220"/>
    </source>
</evidence>
<gene>
    <name evidence="4" type="primary">KAFR0C04820</name>
    <name evidence="4" type="ORF">KAFR_0C04820</name>
</gene>
<dbReference type="HOGENOM" id="CLU_036630_0_0_1"/>
<organism evidence="4 5">
    <name type="scientific">Kazachstania africana (strain ATCC 22294 / BCRC 22015 / CBS 2517 / CECT 1963 / NBRC 1671 / NRRL Y-8276)</name>
    <name type="common">Yeast</name>
    <name type="synonym">Kluyveromyces africanus</name>
    <dbReference type="NCBI Taxonomy" id="1071382"/>
    <lineage>
        <taxon>Eukaryota</taxon>
        <taxon>Fungi</taxon>
        <taxon>Dikarya</taxon>
        <taxon>Ascomycota</taxon>
        <taxon>Saccharomycotina</taxon>
        <taxon>Saccharomycetes</taxon>
        <taxon>Saccharomycetales</taxon>
        <taxon>Saccharomycetaceae</taxon>
        <taxon>Kazachstania</taxon>
    </lineage>
</organism>
<evidence type="ECO:0000313" key="4">
    <source>
        <dbReference type="EMBL" id="CCF57473.1"/>
    </source>
</evidence>
<dbReference type="InParanoid" id="H2ASX3"/>
<sequence length="546" mass="62317">MSATVQEVVHAFLRTYYERMKTNPSKLSNMYASTAELTHVNYQQLPSDDSALDFFLNDTLPTVKLTGKDNINKFFTRNNKRVNDLKVKLNTVDFQTTGASHKSILLVTTGELFWTDTPVYRFCQTFILVPLLRNNDIYDISNDIIRFIPDYLQEIEIQEEKEPDFSEKEISVEVEEKLPPVNSENAIAHESEFEEEPTVPEKVTANETKKEQLETKVESAPEVTDSKKVEEISSKKEKPDDKVKEKKHSKLHQEKKPKSTEPSKSHSSEKHGTEESSKTIDKKENKEKLSKSASSNKLKEKSKAEDSKIVPEEQAKEDATEIKHKKNDEIRDDTDVAANEQVEVQKNENSENPNEEGLKEVKEPAKPAQFAKLSWASKLTVGEPQRDARKIVVTKPTTASNDTNKKEHQRKNSDKKFDMGSRKENTSNRNKKKTNNYSGVNKEGYFPIYVNNTIGLKEDELKNTLIKEFGPVMKVTNGDSFAVVDFQLQSSQSEAIERKKLIVNDVEISLERKTSKKSSSSQNGFSNTQKNYRKHNTIKKKDQVSV</sequence>
<dbReference type="SUPFAM" id="SSF54427">
    <property type="entry name" value="NTF2-like"/>
    <property type="match status" value="1"/>
</dbReference>